<evidence type="ECO:0008006" key="3">
    <source>
        <dbReference type="Google" id="ProtNLM"/>
    </source>
</evidence>
<dbReference type="Gene3D" id="3.40.630.30">
    <property type="match status" value="1"/>
</dbReference>
<dbReference type="RefSeq" id="WP_120771264.1">
    <property type="nucleotide sequence ID" value="NZ_CP032627.1"/>
</dbReference>
<name>A0A387BFI4_9LACT</name>
<keyword evidence="2" id="KW-1185">Reference proteome</keyword>
<dbReference type="SUPFAM" id="SSF55729">
    <property type="entry name" value="Acyl-CoA N-acyltransferases (Nat)"/>
    <property type="match status" value="1"/>
</dbReference>
<dbReference type="EMBL" id="CP032627">
    <property type="protein sequence ID" value="AYF99875.1"/>
    <property type="molecule type" value="Genomic_DNA"/>
</dbReference>
<dbReference type="OrthoDB" id="1695776at2"/>
<gene>
    <name evidence="1" type="ORF">D7I46_01510</name>
</gene>
<dbReference type="KEGG" id="lact:D7I46_01510"/>
<accession>A0A387BFI4</accession>
<dbReference type="AlphaFoldDB" id="A0A387BFI4"/>
<dbReference type="InterPro" id="IPR016181">
    <property type="entry name" value="Acyl_CoA_acyltransferase"/>
</dbReference>
<evidence type="ECO:0000313" key="2">
    <source>
        <dbReference type="Proteomes" id="UP000269374"/>
    </source>
</evidence>
<dbReference type="Proteomes" id="UP000269374">
    <property type="component" value="Chromosome"/>
</dbReference>
<organism evidence="1 2">
    <name type="scientific">Lactococcus allomyrinae</name>
    <dbReference type="NCBI Taxonomy" id="2419773"/>
    <lineage>
        <taxon>Bacteria</taxon>
        <taxon>Bacillati</taxon>
        <taxon>Bacillota</taxon>
        <taxon>Bacilli</taxon>
        <taxon>Lactobacillales</taxon>
        <taxon>Streptococcaceae</taxon>
        <taxon>Lactococcus</taxon>
    </lineage>
</organism>
<reference evidence="1 2" key="1">
    <citation type="submission" date="2018-09" db="EMBL/GenBank/DDBJ databases">
        <title>Genome sequencing of strain 1JSPR-7.</title>
        <authorList>
            <person name="Heo J."/>
            <person name="Kim S.-J."/>
            <person name="Kwon S.-W."/>
        </authorList>
    </citation>
    <scope>NUCLEOTIDE SEQUENCE [LARGE SCALE GENOMIC DNA]</scope>
    <source>
        <strain evidence="1 2">1JSPR-7</strain>
    </source>
</reference>
<evidence type="ECO:0000313" key="1">
    <source>
        <dbReference type="EMBL" id="AYF99875.1"/>
    </source>
</evidence>
<protein>
    <recommendedName>
        <fullName evidence="3">N-acetyltransferase</fullName>
    </recommendedName>
</protein>
<proteinExistence type="predicted"/>
<sequence length="104" mass="12472">MIKLTYKNIVDIGYTKNKDGSITLDYIHSKKQNLGYGGEALDWFLDKFSNYDIYLWIEPNFEETLSENQLIAFYKKHGFNHINDKYIYKNNIKVDYVKLKENKF</sequence>